<dbReference type="OrthoDB" id="396512at2"/>
<dbReference type="PANTHER" id="PTHR43179:SF7">
    <property type="entry name" value="RHAMNOSYLTRANSFERASE WBBL"/>
    <property type="match status" value="1"/>
</dbReference>
<sequence length="432" mass="47811">ELPEEALYLVAREILCHPEAGLIYSDEDKIDEAGRRFQPYFKPDFCYDLLLSQNCISHLGAYRSDLLRSLGGFRSGLDGTQDYDLALRFAERLLPGQIRHIPRVLYHWRAIAGSGAACDQAKPYAYEAARRAIGDHLRRVGEPAEVLFTPIRWAYRVRRSLPENLRVSLLLGPGITAEALGRSIERIRKQADCPESELLVIAGGPECPKRGNEGKEGVRFLGPPAELTGPSLWNWAARQAKGEVLILLKAPVEPKAEGWLAELVSQVARPEVGAVGGRILAPDGTVAEAGVVMGLEGSAGAAFQGWSSHSFGYYGQATVTRNPSAVSAGCLATRRAVWEECGGFDEGYGRDLWDIDYCLRLREKGYRIVFTPYAELAYLEPPASACGQDRERFRARWAEVIERDPAYNPNLSLEGGGYSLAWPPRIRRPWRG</sequence>
<dbReference type="PANTHER" id="PTHR43179">
    <property type="entry name" value="RHAMNOSYLTRANSFERASE WBBL"/>
    <property type="match status" value="1"/>
</dbReference>
<dbReference type="Gene3D" id="3.90.550.10">
    <property type="entry name" value="Spore Coat Polysaccharide Biosynthesis Protein SpsA, Chain A"/>
    <property type="match status" value="2"/>
</dbReference>
<dbReference type="Proteomes" id="UP000334923">
    <property type="component" value="Unassembled WGS sequence"/>
</dbReference>
<gene>
    <name evidence="1" type="primary">rfbC</name>
    <name evidence="1" type="ORF">MAMT_01257</name>
</gene>
<dbReference type="SUPFAM" id="SSF53448">
    <property type="entry name" value="Nucleotide-diphospho-sugar transferases"/>
    <property type="match status" value="2"/>
</dbReference>
<reference evidence="1 2" key="1">
    <citation type="submission" date="2019-09" db="EMBL/GenBank/DDBJ databases">
        <authorList>
            <person name="Cremers G."/>
        </authorList>
    </citation>
    <scope>NUCLEOTIDE SEQUENCE [LARGE SCALE GENOMIC DNA]</scope>
    <source>
        <strain evidence="1">4A</strain>
    </source>
</reference>
<evidence type="ECO:0000313" key="1">
    <source>
        <dbReference type="EMBL" id="VVM06547.1"/>
    </source>
</evidence>
<proteinExistence type="predicted"/>
<dbReference type="EMBL" id="CABFVA020000067">
    <property type="protein sequence ID" value="VVM06547.1"/>
    <property type="molecule type" value="Genomic_DNA"/>
</dbReference>
<organism evidence="1 2">
    <name type="scientific">Methylacidimicrobium tartarophylax</name>
    <dbReference type="NCBI Taxonomy" id="1041768"/>
    <lineage>
        <taxon>Bacteria</taxon>
        <taxon>Pseudomonadati</taxon>
        <taxon>Verrucomicrobiota</taxon>
        <taxon>Methylacidimicrobium</taxon>
    </lineage>
</organism>
<feature type="non-terminal residue" evidence="1">
    <location>
        <position position="1"/>
    </location>
</feature>
<accession>A0A5E6MKG8</accession>
<protein>
    <submittedName>
        <fullName evidence="1">Partial O-antigen biosynthesis protein</fullName>
    </submittedName>
</protein>
<name>A0A5E6MKG8_9BACT</name>
<keyword evidence="2" id="KW-1185">Reference proteome</keyword>
<dbReference type="AlphaFoldDB" id="A0A5E6MKG8"/>
<evidence type="ECO:0000313" key="2">
    <source>
        <dbReference type="Proteomes" id="UP000334923"/>
    </source>
</evidence>
<dbReference type="InterPro" id="IPR029044">
    <property type="entry name" value="Nucleotide-diphossugar_trans"/>
</dbReference>